<dbReference type="Gene3D" id="1.20.140.40">
    <property type="entry name" value="Invertase/pectin methylesterase inhibitor family protein"/>
    <property type="match status" value="1"/>
</dbReference>
<dbReference type="FunFam" id="1.20.140.40:FF:000010">
    <property type="entry name" value="Pectinesterase"/>
    <property type="match status" value="1"/>
</dbReference>
<feature type="signal peptide" evidence="7">
    <location>
        <begin position="1"/>
        <end position="29"/>
    </location>
</feature>
<evidence type="ECO:0000256" key="3">
    <source>
        <dbReference type="ARBA" id="ARBA00013229"/>
    </source>
</evidence>
<evidence type="ECO:0000256" key="2">
    <source>
        <dbReference type="ARBA" id="ARBA00007786"/>
    </source>
</evidence>
<feature type="chain" id="PRO_5002741610" description="pectinesterase" evidence="7">
    <location>
        <begin position="30"/>
        <end position="210"/>
    </location>
</feature>
<dbReference type="SUPFAM" id="SSF101148">
    <property type="entry name" value="Plant invertase/pectin methylesterase inhibitor"/>
    <property type="match status" value="1"/>
</dbReference>
<evidence type="ECO:0000313" key="9">
    <source>
        <dbReference type="EMBL" id="ABK21023.1"/>
    </source>
</evidence>
<evidence type="ECO:0000256" key="7">
    <source>
        <dbReference type="SAM" id="SignalP"/>
    </source>
</evidence>
<dbReference type="PANTHER" id="PTHR31080">
    <property type="entry name" value="PECTINESTERASE INHIBITOR-LIKE"/>
    <property type="match status" value="1"/>
</dbReference>
<evidence type="ECO:0000256" key="1">
    <source>
        <dbReference type="ARBA" id="ARBA00006027"/>
    </source>
</evidence>
<dbReference type="AlphaFoldDB" id="A9NK62"/>
<comment type="similarity">
    <text evidence="2">In the C-terminal section; belongs to the pectinesterase family.</text>
</comment>
<dbReference type="EMBL" id="EF081635">
    <property type="protein sequence ID" value="ABK21023.1"/>
    <property type="molecule type" value="mRNA"/>
</dbReference>
<accession>A9NK62</accession>
<comment type="similarity">
    <text evidence="1">In the N-terminal section; belongs to the PMEI family.</text>
</comment>
<evidence type="ECO:0000256" key="6">
    <source>
        <dbReference type="ARBA" id="ARBA00023180"/>
    </source>
</evidence>
<organism evidence="9">
    <name type="scientific">Picea sitchensis</name>
    <name type="common">Sitka spruce</name>
    <name type="synonym">Pinus sitchensis</name>
    <dbReference type="NCBI Taxonomy" id="3332"/>
    <lineage>
        <taxon>Eukaryota</taxon>
        <taxon>Viridiplantae</taxon>
        <taxon>Streptophyta</taxon>
        <taxon>Embryophyta</taxon>
        <taxon>Tracheophyta</taxon>
        <taxon>Spermatophyta</taxon>
        <taxon>Pinopsida</taxon>
        <taxon>Pinidae</taxon>
        <taxon>Conifers I</taxon>
        <taxon>Pinales</taxon>
        <taxon>Pinaceae</taxon>
        <taxon>Picea</taxon>
    </lineage>
</organism>
<dbReference type="CDD" id="cd15798">
    <property type="entry name" value="PMEI-like_3"/>
    <property type="match status" value="1"/>
</dbReference>
<evidence type="ECO:0000256" key="4">
    <source>
        <dbReference type="ARBA" id="ARBA00022729"/>
    </source>
</evidence>
<dbReference type="InterPro" id="IPR006501">
    <property type="entry name" value="Pectinesterase_inhib_dom"/>
</dbReference>
<sequence>MSRVRIAMDPSATHFAVIVIAVILASAAATNQKANGLYSHEDIAEFIKTSCNVTLYPQVCVSSLSSYPGSLKAKQSDLVKAAVTVSLLNARNVSVWAAGLKARKATMSKSESTALKDCIGNFKDATYEISGSLAELKHLKPNTFQFQMGNVQTWMSAALTDQDSCLNGFQDLDTSGKVTGTVTGRVQNVCKLISNALALINTFAATGAGY</sequence>
<protein>
    <recommendedName>
        <fullName evidence="3">pectinesterase</fullName>
        <ecNumber evidence="3">3.1.1.11</ecNumber>
    </recommendedName>
</protein>
<evidence type="ECO:0000259" key="8">
    <source>
        <dbReference type="SMART" id="SM00856"/>
    </source>
</evidence>
<evidence type="ECO:0000256" key="5">
    <source>
        <dbReference type="ARBA" id="ARBA00023157"/>
    </source>
</evidence>
<dbReference type="GO" id="GO:0004857">
    <property type="term" value="F:enzyme inhibitor activity"/>
    <property type="evidence" value="ECO:0007669"/>
    <property type="project" value="InterPro"/>
</dbReference>
<dbReference type="EC" id="3.1.1.11" evidence="3"/>
<dbReference type="NCBIfam" id="TIGR01614">
    <property type="entry name" value="PME_inhib"/>
    <property type="match status" value="1"/>
</dbReference>
<name>A9NK62_PICSI</name>
<dbReference type="OMA" id="FQDINGG"/>
<dbReference type="InterPro" id="IPR035513">
    <property type="entry name" value="Invertase/methylesterase_inhib"/>
</dbReference>
<proteinExistence type="evidence at transcript level"/>
<dbReference type="Pfam" id="PF04043">
    <property type="entry name" value="PMEI"/>
    <property type="match status" value="1"/>
</dbReference>
<keyword evidence="6" id="KW-0325">Glycoprotein</keyword>
<keyword evidence="5" id="KW-1015">Disulfide bond</keyword>
<dbReference type="GO" id="GO:0030599">
    <property type="term" value="F:pectinesterase activity"/>
    <property type="evidence" value="ECO:0007669"/>
    <property type="project" value="UniProtKB-EC"/>
</dbReference>
<dbReference type="PANTHER" id="PTHR31080:SF296">
    <property type="entry name" value="OS05G0360900 PROTEIN"/>
    <property type="match status" value="1"/>
</dbReference>
<reference evidence="9" key="1">
    <citation type="journal article" date="2008" name="BMC Genomics">
        <title>A conifer genomics resource of 200,000 spruce (Picea spp.) ESTs and 6,464 high-quality, sequence-finished full-length cDNAs for Sitka spruce (Picea sitchensis).</title>
        <authorList>
            <person name="Ralph S.G."/>
            <person name="Chun H.J."/>
            <person name="Kolosova N."/>
            <person name="Cooper D."/>
            <person name="Oddy C."/>
            <person name="Ritland C.E."/>
            <person name="Kirkpatrick R."/>
            <person name="Moore R."/>
            <person name="Barber S."/>
            <person name="Holt R.A."/>
            <person name="Jones S.J."/>
            <person name="Marra M.A."/>
            <person name="Douglas C.J."/>
            <person name="Ritland K."/>
            <person name="Bohlmann J."/>
        </authorList>
    </citation>
    <scope>NUCLEOTIDE SEQUENCE</scope>
    <source>
        <tissue evidence="9">Green portion of the leader tissue</tissue>
    </source>
</reference>
<dbReference type="InterPro" id="IPR051955">
    <property type="entry name" value="PME_Inhibitor"/>
</dbReference>
<feature type="domain" description="Pectinesterase inhibitor" evidence="8">
    <location>
        <begin position="42"/>
        <end position="199"/>
    </location>
</feature>
<dbReference type="SMART" id="SM00856">
    <property type="entry name" value="PMEI"/>
    <property type="match status" value="1"/>
</dbReference>
<keyword evidence="4 7" id="KW-0732">Signal</keyword>